<protein>
    <submittedName>
        <fullName evidence="2">Uncharacterized protein</fullName>
    </submittedName>
</protein>
<dbReference type="EMBL" id="JAAOAS010000439">
    <property type="protein sequence ID" value="KAF5576171.1"/>
    <property type="molecule type" value="Genomic_DNA"/>
</dbReference>
<sequence length="116" mass="13785">MSMQRGSNTPNTGQKSWSNSQELSDAIEESKTQLEAEVKAVLSELDQTRTAALQAEKEREGYETVFKDLQKQYKTLKEESEQKDRRIEELEQALKRYEDRTFPSVRRSWREFHNRR</sequence>
<gene>
    <name evidence="2" type="ORF">FPCIR_12739</name>
</gene>
<keyword evidence="3" id="KW-1185">Reference proteome</keyword>
<reference evidence="2 3" key="1">
    <citation type="submission" date="2020-05" db="EMBL/GenBank/DDBJ databases">
        <title>Identification and distribution of gene clusters putatively required for synthesis of sphingolipid metabolism inhibitors in phylogenetically diverse species of the filamentous fungus Fusarium.</title>
        <authorList>
            <person name="Kim H.-S."/>
            <person name="Busman M."/>
            <person name="Brown D.W."/>
            <person name="Divon H."/>
            <person name="Uhlig S."/>
            <person name="Proctor R.H."/>
        </authorList>
    </citation>
    <scope>NUCLEOTIDE SEQUENCE [LARGE SCALE GENOMIC DNA]</scope>
    <source>
        <strain evidence="2 3">NRRL 36939</strain>
    </source>
</reference>
<feature type="compositionally biased region" description="Polar residues" evidence="1">
    <location>
        <begin position="1"/>
        <end position="23"/>
    </location>
</feature>
<proteinExistence type="predicted"/>
<organism evidence="2 3">
    <name type="scientific">Fusarium pseudocircinatum</name>
    <dbReference type="NCBI Taxonomy" id="56676"/>
    <lineage>
        <taxon>Eukaryota</taxon>
        <taxon>Fungi</taxon>
        <taxon>Dikarya</taxon>
        <taxon>Ascomycota</taxon>
        <taxon>Pezizomycotina</taxon>
        <taxon>Sordariomycetes</taxon>
        <taxon>Hypocreomycetidae</taxon>
        <taxon>Hypocreales</taxon>
        <taxon>Nectriaceae</taxon>
        <taxon>Fusarium</taxon>
        <taxon>Fusarium fujikuroi species complex</taxon>
    </lineage>
</organism>
<accession>A0A8H5NR95</accession>
<evidence type="ECO:0000313" key="2">
    <source>
        <dbReference type="EMBL" id="KAF5576171.1"/>
    </source>
</evidence>
<dbReference type="AlphaFoldDB" id="A0A8H5NR95"/>
<evidence type="ECO:0000256" key="1">
    <source>
        <dbReference type="SAM" id="MobiDB-lite"/>
    </source>
</evidence>
<dbReference type="Gene3D" id="1.20.5.170">
    <property type="match status" value="1"/>
</dbReference>
<feature type="region of interest" description="Disordered" evidence="1">
    <location>
        <begin position="1"/>
        <end position="31"/>
    </location>
</feature>
<dbReference type="OrthoDB" id="5094079at2759"/>
<evidence type="ECO:0000313" key="3">
    <source>
        <dbReference type="Proteomes" id="UP000546213"/>
    </source>
</evidence>
<dbReference type="Proteomes" id="UP000546213">
    <property type="component" value="Unassembled WGS sequence"/>
</dbReference>
<name>A0A8H5NR95_9HYPO</name>
<comment type="caution">
    <text evidence="2">The sequence shown here is derived from an EMBL/GenBank/DDBJ whole genome shotgun (WGS) entry which is preliminary data.</text>
</comment>
<dbReference type="SUPFAM" id="SSF57997">
    <property type="entry name" value="Tropomyosin"/>
    <property type="match status" value="1"/>
</dbReference>